<protein>
    <submittedName>
        <fullName evidence="2">Uncharacterized protein</fullName>
    </submittedName>
</protein>
<name>A0ABY7E4H8_MYAAR</name>
<dbReference type="EMBL" id="CP111015">
    <property type="protein sequence ID" value="WAR02051.1"/>
    <property type="molecule type" value="Genomic_DNA"/>
</dbReference>
<evidence type="ECO:0000313" key="2">
    <source>
        <dbReference type="EMBL" id="WAR02051.1"/>
    </source>
</evidence>
<sequence length="66" mass="7203">MIKETNGKPAETNTAPTAPSNPGDIDSDVEVDLDEDSPDKMKQNGVSEEAGLYEMLQEYMVENEAL</sequence>
<dbReference type="Proteomes" id="UP001164746">
    <property type="component" value="Chromosome 4"/>
</dbReference>
<feature type="compositionally biased region" description="Acidic residues" evidence="1">
    <location>
        <begin position="25"/>
        <end position="37"/>
    </location>
</feature>
<proteinExistence type="predicted"/>
<evidence type="ECO:0000313" key="3">
    <source>
        <dbReference type="Proteomes" id="UP001164746"/>
    </source>
</evidence>
<feature type="compositionally biased region" description="Polar residues" evidence="1">
    <location>
        <begin position="11"/>
        <end position="20"/>
    </location>
</feature>
<reference evidence="2" key="1">
    <citation type="submission" date="2022-11" db="EMBL/GenBank/DDBJ databases">
        <title>Centuries of genome instability and evolution in soft-shell clam transmissible cancer (bioRxiv).</title>
        <authorList>
            <person name="Hart S.F.M."/>
            <person name="Yonemitsu M.A."/>
            <person name="Giersch R.M."/>
            <person name="Beal B.F."/>
            <person name="Arriagada G."/>
            <person name="Davis B.W."/>
            <person name="Ostrander E.A."/>
            <person name="Goff S.P."/>
            <person name="Metzger M.J."/>
        </authorList>
    </citation>
    <scope>NUCLEOTIDE SEQUENCE</scope>
    <source>
        <strain evidence="2">MELC-2E11</strain>
        <tissue evidence="2">Siphon/mantle</tissue>
    </source>
</reference>
<organism evidence="2 3">
    <name type="scientific">Mya arenaria</name>
    <name type="common">Soft-shell clam</name>
    <dbReference type="NCBI Taxonomy" id="6604"/>
    <lineage>
        <taxon>Eukaryota</taxon>
        <taxon>Metazoa</taxon>
        <taxon>Spiralia</taxon>
        <taxon>Lophotrochozoa</taxon>
        <taxon>Mollusca</taxon>
        <taxon>Bivalvia</taxon>
        <taxon>Autobranchia</taxon>
        <taxon>Heteroconchia</taxon>
        <taxon>Euheterodonta</taxon>
        <taxon>Imparidentia</taxon>
        <taxon>Neoheterodontei</taxon>
        <taxon>Myida</taxon>
        <taxon>Myoidea</taxon>
        <taxon>Myidae</taxon>
        <taxon>Mya</taxon>
    </lineage>
</organism>
<evidence type="ECO:0000256" key="1">
    <source>
        <dbReference type="SAM" id="MobiDB-lite"/>
    </source>
</evidence>
<feature type="region of interest" description="Disordered" evidence="1">
    <location>
        <begin position="1"/>
        <end position="48"/>
    </location>
</feature>
<gene>
    <name evidence="2" type="ORF">MAR_008609</name>
</gene>
<accession>A0ABY7E4H8</accession>
<keyword evidence="3" id="KW-1185">Reference proteome</keyword>
<feature type="non-terminal residue" evidence="2">
    <location>
        <position position="1"/>
    </location>
</feature>